<dbReference type="InterPro" id="IPR027912">
    <property type="entry name" value="CFAP54"/>
</dbReference>
<reference evidence="2" key="1">
    <citation type="submission" date="2021-02" db="EMBL/GenBank/DDBJ databases">
        <authorList>
            <person name="Nowell W R."/>
        </authorList>
    </citation>
    <scope>NUCLEOTIDE SEQUENCE</scope>
</reference>
<feature type="compositionally biased region" description="Basic and acidic residues" evidence="1">
    <location>
        <begin position="541"/>
        <end position="555"/>
    </location>
</feature>
<dbReference type="Proteomes" id="UP000663828">
    <property type="component" value="Unassembled WGS sequence"/>
</dbReference>
<feature type="region of interest" description="Disordered" evidence="1">
    <location>
        <begin position="745"/>
        <end position="770"/>
    </location>
</feature>
<dbReference type="PANTHER" id="PTHR33487">
    <property type="entry name" value="CILIA- AND FLAGELLA-ASSOCIATED PROTEIN 54"/>
    <property type="match status" value="1"/>
</dbReference>
<name>A0A813X438_ADIRI</name>
<dbReference type="Pfam" id="PF14858">
    <property type="entry name" value="CFAP54_N"/>
    <property type="match status" value="1"/>
</dbReference>
<accession>A0A813X438</accession>
<keyword evidence="3" id="KW-1185">Reference proteome</keyword>
<gene>
    <name evidence="2" type="ORF">XAT740_LOCUS6170</name>
</gene>
<evidence type="ECO:0000313" key="2">
    <source>
        <dbReference type="EMBL" id="CAF0864638.1"/>
    </source>
</evidence>
<feature type="region of interest" description="Disordered" evidence="1">
    <location>
        <begin position="514"/>
        <end position="562"/>
    </location>
</feature>
<comment type="caution">
    <text evidence="2">The sequence shown here is derived from an EMBL/GenBank/DDBJ whole genome shotgun (WGS) entry which is preliminary data.</text>
</comment>
<protein>
    <submittedName>
        <fullName evidence="2">Uncharacterized protein</fullName>
    </submittedName>
</protein>
<organism evidence="2 3">
    <name type="scientific">Adineta ricciae</name>
    <name type="common">Rotifer</name>
    <dbReference type="NCBI Taxonomy" id="249248"/>
    <lineage>
        <taxon>Eukaryota</taxon>
        <taxon>Metazoa</taxon>
        <taxon>Spiralia</taxon>
        <taxon>Gnathifera</taxon>
        <taxon>Rotifera</taxon>
        <taxon>Eurotatoria</taxon>
        <taxon>Bdelloidea</taxon>
        <taxon>Adinetida</taxon>
        <taxon>Adinetidae</taxon>
        <taxon>Adineta</taxon>
    </lineage>
</organism>
<evidence type="ECO:0000313" key="3">
    <source>
        <dbReference type="Proteomes" id="UP000663828"/>
    </source>
</evidence>
<proteinExistence type="predicted"/>
<sequence length="1521" mass="174127">MAASLRTKAVERSIKTNTAAYYSYIDESKNPVLQSFENQISDFKNYVIKQSKSNQQIDGRLSETLFQLWGTFQSRVSVRLYCEKLMHLGEFLVAHEKYSLALFQCYQRYLNDFGTFHMQDFQTIDQIEQRFFPNGLSDATADVSFQALMGCALCLFFLSVEQDPKVQLDETLDRCIIALSFTRLLMNLALKDDRWSWLVYNGTIYLYKMSRYLMALGYSLQVVEYLVWGAVSTEMCLPLLSITYLPWRSTLYCAACEAFYDSRTPSDGEKAIAGENFARRALEQFKNLHELQALSVEGDKCQVENSFRYATIKIATMIFKRLVFESRRKAKGVLRPKVRQAAKELTGPWPRTLTEKLLSDMFDCRCAQFLAIIQALSDSNRRLVLAGPVNEHETELLDVTNELFYAAQYILQVKHANVDQIAGANANSVYPNITLKEDVNLLDLAINGQYVVPLSYALQLVKLAFNYQVNDVFESMMEPISELVDRAGGSQTSVLALLQILYEVDQCEKDRKAAANAKNTRAIKGAKEADVKKTRGKSPPKSKEGSRKKSPERTKGKLKTPRPVRDLIDAAKGVRAESETVVPDKTNQERSVEDLLEDLCFLLLMDPQIHEKIERDVLIDVSLLLWNKCRPVLRRFYNEPNDNHRWLTRLDHDHIKWVHLCFQTHEIMSRFNFAVVDASAYAECSLRLGQILLALIQPSSTIEATTRASSYKQRLDELRESLTTHRAKATLQNYTSELKRQQTLLDNSTLKDEKSRKQQSHSADPHSSLENNTLALSRQFPLIFFAEQFLSRSLNVLAQARSNLIRSDGSSLFDRNWSANSNDDDDETDSFNQVRFFATQPFHMEKGQTSKLMDNLVKDLDAELHFIYCRIAALLEQTSDAKSIKKGSIEQYLIDARGNSHKKALLCAAYASTRHDERLAAEYMQKAYKHLLAAEEEDRLYFWHHQNQKAEKLSNETVPRPCIVARAPNFVYVMAPDFSSLSAKVATYRIFCRASDRPNAKARMADTNYPGSGQQIPASFIKPVKISGLDPDLKYVFSLAIYDAQGQLLGESVSESTEPILAANPISLLFIRCLLSQVSYEIKQYAVAKKAFHSIWTYFVRTPAKIESSIRELITENPLVLYELRYSCVAESSISLLQKFINSIFINLEIFIKENHYYCDMITPTSSTRTNQINRIHACSQILIALELSCWLNDPQYTLQSIIYLYGLLTPLIFHKIFYSSLNHIFDKSLAVLEEISQQIAKQRSRLTQENLYHMVACMTSYLSEYLQENNEIKMSSLVNQIGKRILSTMITTQTNDTSRAHQTSAIGTQDQTILSDEVAESIMPKSYYISLHNEELKALERFVAKERNTQAALNGNEESTAVYSFINSTSVLHSYKEVQKFRKRPVYMEYLAQILTKSLLESSGDEILNWYDDNQEFIGKRNELILGPWRMLITKGEDIIALLGNNENKYAAAVTEFNPEQKDKQQQQQQLTGKKKQAALTKKMLRAKPTKYHFLIPTKTSDVQRKELEQRQKPRLQTIQ</sequence>
<dbReference type="PANTHER" id="PTHR33487:SF1">
    <property type="entry name" value="CILIA- AND FLAGELLA-ASSOCIATED PROTEIN 54"/>
    <property type="match status" value="1"/>
</dbReference>
<dbReference type="GO" id="GO:0060271">
    <property type="term" value="P:cilium assembly"/>
    <property type="evidence" value="ECO:0007669"/>
    <property type="project" value="TreeGrafter"/>
</dbReference>
<dbReference type="EMBL" id="CAJNOR010000278">
    <property type="protein sequence ID" value="CAF0864638.1"/>
    <property type="molecule type" value="Genomic_DNA"/>
</dbReference>
<evidence type="ECO:0000256" key="1">
    <source>
        <dbReference type="SAM" id="MobiDB-lite"/>
    </source>
</evidence>